<keyword evidence="3" id="KW-0159">Chromosome partition</keyword>
<dbReference type="AlphaFoldDB" id="A0A1B4V2K7"/>
<dbReference type="Proteomes" id="UP000218899">
    <property type="component" value="Chromosome"/>
</dbReference>
<keyword evidence="8" id="KW-1185">Reference proteome</keyword>
<evidence type="ECO:0000256" key="4">
    <source>
        <dbReference type="ARBA" id="ARBA00023306"/>
    </source>
</evidence>
<dbReference type="InterPro" id="IPR005234">
    <property type="entry name" value="ScpB_csome_segregation"/>
</dbReference>
<keyword evidence="5" id="KW-0175">Coiled coil</keyword>
<feature type="coiled-coil region" evidence="5">
    <location>
        <begin position="43"/>
        <end position="70"/>
    </location>
</feature>
<dbReference type="InterPro" id="IPR036390">
    <property type="entry name" value="WH_DNA-bd_sf"/>
</dbReference>
<dbReference type="GO" id="GO:0051304">
    <property type="term" value="P:chromosome separation"/>
    <property type="evidence" value="ECO:0007669"/>
    <property type="project" value="InterPro"/>
</dbReference>
<evidence type="ECO:0000256" key="5">
    <source>
        <dbReference type="SAM" id="Coils"/>
    </source>
</evidence>
<dbReference type="Gene3D" id="1.10.10.10">
    <property type="entry name" value="Winged helix-like DNA-binding domain superfamily/Winged helix DNA-binding domain"/>
    <property type="match status" value="2"/>
</dbReference>
<accession>A0A1B4V2K7</accession>
<feature type="compositionally biased region" description="Low complexity" evidence="6">
    <location>
        <begin position="194"/>
        <end position="207"/>
    </location>
</feature>
<dbReference type="PANTHER" id="PTHR34298:SF2">
    <property type="entry name" value="SEGREGATION AND CONDENSATION PROTEIN B"/>
    <property type="match status" value="1"/>
</dbReference>
<keyword evidence="4" id="KW-0131">Cell cycle</keyword>
<dbReference type="GO" id="GO:0051301">
    <property type="term" value="P:cell division"/>
    <property type="evidence" value="ECO:0007669"/>
    <property type="project" value="UniProtKB-KW"/>
</dbReference>
<dbReference type="Pfam" id="PF04079">
    <property type="entry name" value="SMC_ScpB"/>
    <property type="match status" value="1"/>
</dbReference>
<protein>
    <submittedName>
        <fullName evidence="7">Segregation and condensation protein B</fullName>
    </submittedName>
</protein>
<evidence type="ECO:0000313" key="7">
    <source>
        <dbReference type="EMBL" id="BAU47768.1"/>
    </source>
</evidence>
<dbReference type="OrthoDB" id="9806226at2"/>
<feature type="compositionally biased region" description="Basic and acidic residues" evidence="6">
    <location>
        <begin position="223"/>
        <end position="232"/>
    </location>
</feature>
<dbReference type="EMBL" id="AP014936">
    <property type="protein sequence ID" value="BAU47768.1"/>
    <property type="molecule type" value="Genomic_DNA"/>
</dbReference>
<evidence type="ECO:0000256" key="1">
    <source>
        <dbReference type="ARBA" id="ARBA00022490"/>
    </source>
</evidence>
<gene>
    <name evidence="7" type="ORF">SVA_1193</name>
</gene>
<name>A0A1B4V2K7_9GAMM</name>
<dbReference type="SUPFAM" id="SSF46785">
    <property type="entry name" value="Winged helix' DNA-binding domain"/>
    <property type="match status" value="2"/>
</dbReference>
<feature type="region of interest" description="Disordered" evidence="6">
    <location>
        <begin position="192"/>
        <end position="255"/>
    </location>
</feature>
<dbReference type="NCBIfam" id="TIGR00281">
    <property type="entry name" value="SMC-Scp complex subunit ScpB"/>
    <property type="match status" value="1"/>
</dbReference>
<evidence type="ECO:0000256" key="2">
    <source>
        <dbReference type="ARBA" id="ARBA00022618"/>
    </source>
</evidence>
<organism evidence="7 8">
    <name type="scientific">Sulfurifustis variabilis</name>
    <dbReference type="NCBI Taxonomy" id="1675686"/>
    <lineage>
        <taxon>Bacteria</taxon>
        <taxon>Pseudomonadati</taxon>
        <taxon>Pseudomonadota</taxon>
        <taxon>Gammaproteobacteria</taxon>
        <taxon>Acidiferrobacterales</taxon>
        <taxon>Acidiferrobacteraceae</taxon>
        <taxon>Sulfurifustis</taxon>
    </lineage>
</organism>
<keyword evidence="2" id="KW-0132">Cell division</keyword>
<dbReference type="RefSeq" id="WP_096460129.1">
    <property type="nucleotide sequence ID" value="NZ_AP014936.1"/>
</dbReference>
<sequence length="255" mass="28637">MTENRQPNREVRNIIEAALLVAGQPLTVERMQQMFPDDSRPTREEIREVLKALEAEYEERGIELKQVDRAWRLQTRDRYSSYLARLVEERPARYSRALLETLAIIAYRQPVTRADIEDIRGVGVSTEIIKTLTSRDWIREVGRKEVPGRPALYGTTRAFLEYFNLTRLEDLPPLSELRDLTAISAELEQRMGEGEAMPAAAASVEAAESGDEGEDSADGAVESESRERRPESEAAAAEGEAGETELVAQARSMGE</sequence>
<evidence type="ECO:0000256" key="3">
    <source>
        <dbReference type="ARBA" id="ARBA00022829"/>
    </source>
</evidence>
<proteinExistence type="predicted"/>
<keyword evidence="1" id="KW-0963">Cytoplasm</keyword>
<dbReference type="InterPro" id="IPR036388">
    <property type="entry name" value="WH-like_DNA-bd_sf"/>
</dbReference>
<evidence type="ECO:0000313" key="8">
    <source>
        <dbReference type="Proteomes" id="UP000218899"/>
    </source>
</evidence>
<dbReference type="KEGG" id="sva:SVA_1193"/>
<evidence type="ECO:0000256" key="6">
    <source>
        <dbReference type="SAM" id="MobiDB-lite"/>
    </source>
</evidence>
<dbReference type="PANTHER" id="PTHR34298">
    <property type="entry name" value="SEGREGATION AND CONDENSATION PROTEIN B"/>
    <property type="match status" value="1"/>
</dbReference>
<reference evidence="7 8" key="1">
    <citation type="submission" date="2015-08" db="EMBL/GenBank/DDBJ databases">
        <title>Complete genome sequence of Sulfurifustis variabilis.</title>
        <authorList>
            <person name="Miura A."/>
            <person name="Kojima H."/>
            <person name="Fukui M."/>
        </authorList>
    </citation>
    <scope>NUCLEOTIDE SEQUENCE [LARGE SCALE GENOMIC DNA]</scope>
    <source>
        <strain evidence="8">skN76</strain>
    </source>
</reference>
<feature type="compositionally biased region" description="Acidic residues" evidence="6">
    <location>
        <begin position="208"/>
        <end position="217"/>
    </location>
</feature>